<organism evidence="1 2">
    <name type="scientific">Noviherbaspirillum denitrificans</name>
    <dbReference type="NCBI Taxonomy" id="1968433"/>
    <lineage>
        <taxon>Bacteria</taxon>
        <taxon>Pseudomonadati</taxon>
        <taxon>Pseudomonadota</taxon>
        <taxon>Betaproteobacteria</taxon>
        <taxon>Burkholderiales</taxon>
        <taxon>Oxalobacteraceae</taxon>
        <taxon>Noviherbaspirillum</taxon>
    </lineage>
</organism>
<reference evidence="1 2" key="1">
    <citation type="submission" date="2016-02" db="EMBL/GenBank/DDBJ databases">
        <authorList>
            <person name="Wen L."/>
            <person name="He K."/>
            <person name="Yang H."/>
        </authorList>
    </citation>
    <scope>NUCLEOTIDE SEQUENCE [LARGE SCALE GENOMIC DNA]</scope>
    <source>
        <strain evidence="1 2">TSA40</strain>
    </source>
</reference>
<accession>A0A254TEX5</accession>
<keyword evidence="2" id="KW-1185">Reference proteome</keyword>
<evidence type="ECO:0000313" key="1">
    <source>
        <dbReference type="EMBL" id="OWW21085.1"/>
    </source>
</evidence>
<sequence>MLFDGEVMQLVAAPRIVAPCLPGSEEIQAEAETGLDDREAFPAAPAFRQPVPAQENMARLFQAAVIRVVDVAVGPGVGNAVYEGKRGGLETMSGHGKGVGW</sequence>
<comment type="caution">
    <text evidence="1">The sequence shown here is derived from an EMBL/GenBank/DDBJ whole genome shotgun (WGS) entry which is preliminary data.</text>
</comment>
<evidence type="ECO:0000313" key="2">
    <source>
        <dbReference type="Proteomes" id="UP000197535"/>
    </source>
</evidence>
<name>A0A254TEX5_9BURK</name>
<dbReference type="AlphaFoldDB" id="A0A254TEX5"/>
<proteinExistence type="predicted"/>
<protein>
    <submittedName>
        <fullName evidence="1">Uncharacterized protein</fullName>
    </submittedName>
</protein>
<gene>
    <name evidence="1" type="ORF">AYR66_17990</name>
</gene>
<dbReference type="EMBL" id="LSTO01000001">
    <property type="protein sequence ID" value="OWW21085.1"/>
    <property type="molecule type" value="Genomic_DNA"/>
</dbReference>
<dbReference type="Proteomes" id="UP000197535">
    <property type="component" value="Unassembled WGS sequence"/>
</dbReference>